<reference evidence="2 3" key="1">
    <citation type="submission" date="2018-12" db="EMBL/GenBank/DDBJ databases">
        <title>Genome of Verticillium dahliae isolate Getta Getta.</title>
        <authorList>
            <person name="Gardiner D.M."/>
        </authorList>
    </citation>
    <scope>NUCLEOTIDE SEQUENCE [LARGE SCALE GENOMIC DNA]</scope>
    <source>
        <strain evidence="2 3">Getta Getta</strain>
    </source>
</reference>
<evidence type="ECO:0000256" key="1">
    <source>
        <dbReference type="SAM" id="MobiDB-lite"/>
    </source>
</evidence>
<accession>A0A444S6T4</accession>
<gene>
    <name evidence="2" type="ORF">VDGE_30634</name>
</gene>
<evidence type="ECO:0000313" key="3">
    <source>
        <dbReference type="Proteomes" id="UP000288725"/>
    </source>
</evidence>
<sequence>MLYKNEKQNSNAGPTTASSVRRLIGAKVPCGNHHRGQLIPTPVPKGSALKSSASKVSGGSKGGSAKRSAPAPASGRPDKRVRPTPKKVVRITSDGREEDELTFNGSEAGEDLE</sequence>
<feature type="compositionally biased region" description="Low complexity" evidence="1">
    <location>
        <begin position="45"/>
        <end position="71"/>
    </location>
</feature>
<dbReference type="EMBL" id="RSDZ01000019">
    <property type="protein sequence ID" value="RXG49101.1"/>
    <property type="molecule type" value="Genomic_DNA"/>
</dbReference>
<dbReference type="AlphaFoldDB" id="A0A444S6T4"/>
<evidence type="ECO:0000313" key="2">
    <source>
        <dbReference type="EMBL" id="RXG49101.1"/>
    </source>
</evidence>
<protein>
    <submittedName>
        <fullName evidence="2">Uncharacterized protein</fullName>
    </submittedName>
</protein>
<name>A0A444S6T4_VERDA</name>
<proteinExistence type="predicted"/>
<feature type="compositionally biased region" description="Polar residues" evidence="1">
    <location>
        <begin position="8"/>
        <end position="19"/>
    </location>
</feature>
<feature type="region of interest" description="Disordered" evidence="1">
    <location>
        <begin position="1"/>
        <end position="113"/>
    </location>
</feature>
<comment type="caution">
    <text evidence="2">The sequence shown here is derived from an EMBL/GenBank/DDBJ whole genome shotgun (WGS) entry which is preliminary data.</text>
</comment>
<dbReference type="Proteomes" id="UP000288725">
    <property type="component" value="Chromosome 3"/>
</dbReference>
<organism evidence="2 3">
    <name type="scientific">Verticillium dahliae</name>
    <name type="common">Verticillium wilt</name>
    <dbReference type="NCBI Taxonomy" id="27337"/>
    <lineage>
        <taxon>Eukaryota</taxon>
        <taxon>Fungi</taxon>
        <taxon>Dikarya</taxon>
        <taxon>Ascomycota</taxon>
        <taxon>Pezizomycotina</taxon>
        <taxon>Sordariomycetes</taxon>
        <taxon>Hypocreomycetidae</taxon>
        <taxon>Glomerellales</taxon>
        <taxon>Plectosphaerellaceae</taxon>
        <taxon>Verticillium</taxon>
    </lineage>
</organism>